<comment type="catalytic activity">
    <reaction evidence="8 10">
        <text>oxaloacetate + H(+) = pyruvate + CO2</text>
        <dbReference type="Rhea" id="RHEA:15641"/>
        <dbReference type="ChEBI" id="CHEBI:15361"/>
        <dbReference type="ChEBI" id="CHEBI:15378"/>
        <dbReference type="ChEBI" id="CHEBI:16452"/>
        <dbReference type="ChEBI" id="CHEBI:16526"/>
        <dbReference type="EC" id="4.1.1.112"/>
    </reaction>
</comment>
<dbReference type="AlphaFoldDB" id="A0A558ABX5"/>
<comment type="subunit">
    <text evidence="4 10">Homotrimer.</text>
</comment>
<name>A0A558ABX5_9PSEU</name>
<evidence type="ECO:0000313" key="11">
    <source>
        <dbReference type="EMBL" id="TVT21768.1"/>
    </source>
</evidence>
<evidence type="ECO:0000256" key="7">
    <source>
        <dbReference type="ARBA" id="ARBA00025046"/>
    </source>
</evidence>
<keyword evidence="9" id="KW-0460">Magnesium</keyword>
<dbReference type="GO" id="GO:0008948">
    <property type="term" value="F:oxaloacetate decarboxylase activity"/>
    <property type="evidence" value="ECO:0007669"/>
    <property type="project" value="UniProtKB-EC"/>
</dbReference>
<dbReference type="GO" id="GO:0051252">
    <property type="term" value="P:regulation of RNA metabolic process"/>
    <property type="evidence" value="ECO:0007669"/>
    <property type="project" value="InterPro"/>
</dbReference>
<evidence type="ECO:0000256" key="6">
    <source>
        <dbReference type="ARBA" id="ARBA00023239"/>
    </source>
</evidence>
<sequence>MTSSFSTADLVDEHGDKLQVCDTQFRQFGKHRIFTGPVRTVSCYQDNGLLRELLRTPGEGAVLVIDGGGSLHAALTGDLIAGSAVENGWAGLVINGAVRDSAQLADMAIGIKALGTNPRKSSKAGVGAIDVPVGFGGITFRPGDLLYADDDGVALLPSSS</sequence>
<gene>
    <name evidence="11" type="ORF">FNH06_15530</name>
</gene>
<dbReference type="EMBL" id="VJZA01000023">
    <property type="protein sequence ID" value="TVT21768.1"/>
    <property type="molecule type" value="Genomic_DNA"/>
</dbReference>
<dbReference type="NCBIfam" id="TIGR01935">
    <property type="entry name" value="NOT-MenG"/>
    <property type="match status" value="1"/>
</dbReference>
<evidence type="ECO:0000256" key="10">
    <source>
        <dbReference type="RuleBase" id="RU004338"/>
    </source>
</evidence>
<feature type="binding site" evidence="9">
    <location>
        <begin position="77"/>
        <end position="80"/>
    </location>
    <ligand>
        <name>substrate</name>
    </ligand>
</feature>
<dbReference type="Gene3D" id="3.50.30.40">
    <property type="entry name" value="Ribonuclease E inhibitor RraA/RraA-like"/>
    <property type="match status" value="1"/>
</dbReference>
<evidence type="ECO:0000256" key="3">
    <source>
        <dbReference type="ARBA" id="ARBA00008621"/>
    </source>
</evidence>
<dbReference type="RefSeq" id="WP_144638960.1">
    <property type="nucleotide sequence ID" value="NZ_BNAX01000002.1"/>
</dbReference>
<reference evidence="11 12" key="1">
    <citation type="submission" date="2019-07" db="EMBL/GenBank/DDBJ databases">
        <title>New species of Amycolatopsis and Streptomyces.</title>
        <authorList>
            <person name="Duangmal K."/>
            <person name="Teo W.F.A."/>
            <person name="Lipun K."/>
        </authorList>
    </citation>
    <scope>NUCLEOTIDE SEQUENCE [LARGE SCALE GENOMIC DNA]</scope>
    <source>
        <strain evidence="11 12">JCM 30562</strain>
    </source>
</reference>
<comment type="cofactor">
    <cofactor evidence="9">
        <name>Mg(2+)</name>
        <dbReference type="ChEBI" id="CHEBI:18420"/>
    </cofactor>
</comment>
<comment type="similarity">
    <text evidence="3 10">Belongs to the class II aldolase/RraA-like family.</text>
</comment>
<evidence type="ECO:0000256" key="9">
    <source>
        <dbReference type="PIRSR" id="PIRSR605493-1"/>
    </source>
</evidence>
<dbReference type="InterPro" id="IPR036704">
    <property type="entry name" value="RraA/RraA-like_sf"/>
</dbReference>
<comment type="function">
    <text evidence="7 10">Catalyzes the aldol cleavage of 4-hydroxy-4-methyl-2-oxoglutarate (HMG) into 2 molecules of pyruvate. Also contains a secondary oxaloacetate (OAA) decarboxylase activity due to the common pyruvate enolate transition state formed following C-C bond cleavage in the retro-aldol and decarboxylation reactions.</text>
</comment>
<dbReference type="PANTHER" id="PTHR33254:SF4">
    <property type="entry name" value="4-HYDROXY-4-METHYL-2-OXOGLUTARATE ALDOLASE 3-RELATED"/>
    <property type="match status" value="1"/>
</dbReference>
<comment type="catalytic activity">
    <reaction evidence="1 10">
        <text>4-hydroxy-4-methyl-2-oxoglutarate = 2 pyruvate</text>
        <dbReference type="Rhea" id="RHEA:22748"/>
        <dbReference type="ChEBI" id="CHEBI:15361"/>
        <dbReference type="ChEBI" id="CHEBI:58276"/>
        <dbReference type="EC" id="4.1.3.17"/>
    </reaction>
</comment>
<evidence type="ECO:0000313" key="12">
    <source>
        <dbReference type="Proteomes" id="UP000318578"/>
    </source>
</evidence>
<accession>A0A558ABX5</accession>
<dbReference type="GO" id="GO:0047443">
    <property type="term" value="F:4-hydroxy-4-methyl-2-oxoglutarate aldolase activity"/>
    <property type="evidence" value="ECO:0007669"/>
    <property type="project" value="UniProtKB-EC"/>
</dbReference>
<dbReference type="CDD" id="cd16841">
    <property type="entry name" value="RraA_family"/>
    <property type="match status" value="1"/>
</dbReference>
<keyword evidence="5 9" id="KW-0479">Metal-binding</keyword>
<dbReference type="PANTHER" id="PTHR33254">
    <property type="entry name" value="4-HYDROXY-4-METHYL-2-OXOGLUTARATE ALDOLASE 3-RELATED"/>
    <property type="match status" value="1"/>
</dbReference>
<protein>
    <recommendedName>
        <fullName evidence="10">4-hydroxy-4-methyl-2-oxoglutarate aldolase</fullName>
        <shortName evidence="10">HMG aldolase</shortName>
        <ecNumber evidence="10">4.1.1.112</ecNumber>
        <ecNumber evidence="10">4.1.3.17</ecNumber>
    </recommendedName>
    <alternativeName>
        <fullName evidence="10">Oxaloacetate decarboxylase</fullName>
    </alternativeName>
</protein>
<evidence type="ECO:0000256" key="8">
    <source>
        <dbReference type="ARBA" id="ARBA00047973"/>
    </source>
</evidence>
<comment type="caution">
    <text evidence="11">The sequence shown here is derived from an EMBL/GenBank/DDBJ whole genome shotgun (WGS) entry which is preliminary data.</text>
</comment>
<evidence type="ECO:0000256" key="4">
    <source>
        <dbReference type="ARBA" id="ARBA00011233"/>
    </source>
</evidence>
<dbReference type="GO" id="GO:0008428">
    <property type="term" value="F:ribonuclease inhibitor activity"/>
    <property type="evidence" value="ECO:0007669"/>
    <property type="project" value="InterPro"/>
</dbReference>
<dbReference type="Proteomes" id="UP000318578">
    <property type="component" value="Unassembled WGS sequence"/>
</dbReference>
<dbReference type="GO" id="GO:0046872">
    <property type="term" value="F:metal ion binding"/>
    <property type="evidence" value="ECO:0007669"/>
    <property type="project" value="UniProtKB-KW"/>
</dbReference>
<keyword evidence="6 10" id="KW-0456">Lyase</keyword>
<dbReference type="EC" id="4.1.3.17" evidence="10"/>
<dbReference type="EC" id="4.1.1.112" evidence="10"/>
<dbReference type="NCBIfam" id="NF006875">
    <property type="entry name" value="PRK09372.1"/>
    <property type="match status" value="1"/>
</dbReference>
<comment type="cofactor">
    <cofactor evidence="2 10">
        <name>a divalent metal cation</name>
        <dbReference type="ChEBI" id="CHEBI:60240"/>
    </cofactor>
</comment>
<evidence type="ECO:0000256" key="5">
    <source>
        <dbReference type="ARBA" id="ARBA00022723"/>
    </source>
</evidence>
<dbReference type="Pfam" id="PF03737">
    <property type="entry name" value="RraA-like"/>
    <property type="match status" value="1"/>
</dbReference>
<dbReference type="InterPro" id="IPR005493">
    <property type="entry name" value="RraA/RraA-like"/>
</dbReference>
<feature type="binding site" evidence="9">
    <location>
        <position position="99"/>
    </location>
    <ligand>
        <name>substrate</name>
    </ligand>
</feature>
<evidence type="ECO:0000256" key="2">
    <source>
        <dbReference type="ARBA" id="ARBA00001968"/>
    </source>
</evidence>
<dbReference type="SUPFAM" id="SSF89562">
    <property type="entry name" value="RraA-like"/>
    <property type="match status" value="1"/>
</dbReference>
<dbReference type="InterPro" id="IPR010203">
    <property type="entry name" value="RraA"/>
</dbReference>
<keyword evidence="12" id="KW-1185">Reference proteome</keyword>
<feature type="binding site" evidence="9">
    <location>
        <position position="100"/>
    </location>
    <ligand>
        <name>Mg(2+)</name>
        <dbReference type="ChEBI" id="CHEBI:18420"/>
    </ligand>
</feature>
<organism evidence="11 12">
    <name type="scientific">Amycolatopsis acidiphila</name>
    <dbReference type="NCBI Taxonomy" id="715473"/>
    <lineage>
        <taxon>Bacteria</taxon>
        <taxon>Bacillati</taxon>
        <taxon>Actinomycetota</taxon>
        <taxon>Actinomycetes</taxon>
        <taxon>Pseudonocardiales</taxon>
        <taxon>Pseudonocardiaceae</taxon>
        <taxon>Amycolatopsis</taxon>
    </lineage>
</organism>
<dbReference type="OrthoDB" id="943692at2"/>
<proteinExistence type="inferred from homology"/>
<evidence type="ECO:0000256" key="1">
    <source>
        <dbReference type="ARBA" id="ARBA00001342"/>
    </source>
</evidence>